<evidence type="ECO:0000313" key="1">
    <source>
        <dbReference type="EMBL" id="AGY58319.1"/>
    </source>
</evidence>
<proteinExistence type="predicted"/>
<dbReference type="EMBL" id="CP003587">
    <property type="protein sequence ID" value="AGY58319.1"/>
    <property type="molecule type" value="Genomic_DNA"/>
</dbReference>
<accession>U5QL64</accession>
<reference evidence="1 2" key="1">
    <citation type="journal article" date="2013" name="PLoS ONE">
        <title>Cultivation and Complete Genome Sequencing of Gloeobacter kilaueensis sp. nov., from a Lava Cave in Kilauea Caldera, Hawai'i.</title>
        <authorList>
            <person name="Saw J.H."/>
            <person name="Schatz M."/>
            <person name="Brown M.V."/>
            <person name="Kunkel D.D."/>
            <person name="Foster J.S."/>
            <person name="Shick H."/>
            <person name="Christensen S."/>
            <person name="Hou S."/>
            <person name="Wan X."/>
            <person name="Donachie S.P."/>
        </authorList>
    </citation>
    <scope>NUCLEOTIDE SEQUENCE [LARGE SCALE GENOMIC DNA]</scope>
    <source>
        <strain evidence="2">JS</strain>
    </source>
</reference>
<dbReference type="Proteomes" id="UP000017396">
    <property type="component" value="Chromosome"/>
</dbReference>
<keyword evidence="2" id="KW-1185">Reference proteome</keyword>
<evidence type="ECO:0000313" key="2">
    <source>
        <dbReference type="Proteomes" id="UP000017396"/>
    </source>
</evidence>
<sequence>MPTDVPPLDEDTLLYLRASGDGRLAALKDLIAERFEPLQSLQLVEIVLPESCWPVWAHWLAVEVIDRWRNELLADEALALPAMLAALGLAAQQEEALPLLSRLSETAEGSTLSFELTLRLQAAARQLPQPPQAALAQIEQVVTALADWFAAEDENGCLTQLRANFERIRTVTAASCRQLLIRLGFAGTQVALQQLTTLQAALEALDRQHAEEHEDRLQREQASWRAFATLRNRLAGRGWNLRVGRDDYEATLRALASVYQFKLEAEIFWLSSLIVREVLEPVRLQLAMVARSDRLLAEWQQRCREHSKIGAGASAVLFANYLRSQLDAAQLLQSFETQPGYSLMRWGTLAPSRAAALLDALLAHLQQLCRSLHLRCCLSLLALDDPATHE</sequence>
<dbReference type="AlphaFoldDB" id="U5QL64"/>
<dbReference type="STRING" id="1183438.GKIL_2073"/>
<protein>
    <submittedName>
        <fullName evidence="1">Uncharacterized protein</fullName>
    </submittedName>
</protein>
<dbReference type="RefSeq" id="WP_023173450.1">
    <property type="nucleotide sequence ID" value="NC_022600.1"/>
</dbReference>
<organism evidence="1 2">
    <name type="scientific">Gloeobacter kilaueensis (strain ATCC BAA-2537 / CCAP 1431/1 / ULC 316 / JS1)</name>
    <dbReference type="NCBI Taxonomy" id="1183438"/>
    <lineage>
        <taxon>Bacteria</taxon>
        <taxon>Bacillati</taxon>
        <taxon>Cyanobacteriota</taxon>
        <taxon>Cyanophyceae</taxon>
        <taxon>Gloeobacterales</taxon>
        <taxon>Gloeobacteraceae</taxon>
        <taxon>Gloeobacter</taxon>
    </lineage>
</organism>
<name>U5QL64_GLOK1</name>
<dbReference type="HOGENOM" id="CLU_707435_0_0_3"/>
<gene>
    <name evidence="1" type="ORF">GKIL_2073</name>
</gene>
<dbReference type="KEGG" id="glj:GKIL_2073"/>